<feature type="compositionally biased region" description="Low complexity" evidence="1">
    <location>
        <begin position="90"/>
        <end position="99"/>
    </location>
</feature>
<feature type="compositionally biased region" description="Basic residues" evidence="1">
    <location>
        <begin position="44"/>
        <end position="53"/>
    </location>
</feature>
<dbReference type="AlphaFoldDB" id="A0A427XVD1"/>
<proteinExistence type="predicted"/>
<sequence>MPKLKAALLNQQHAASQLAARKKAAEREKLRQGDIRAKAAGVGKGRKKVKRAERRAERAKREGEGKAGDDAEGDVDVRRSGTQRNGDGAGPSVPSAPSAGLGGPAGSDSGVSKLANNDADADADADGIAIAGAESASTSTSKDKDLGVVGSRAKGKGKANGGAIAQSSGAARIIPFDPTDTLLLLGEANFSFSLSVVTSHKFPPSRILATSYDPEPICYRKYPDGAANVAELRRRGARVEFGVDAGDLAKCKSVGKGGGWSRVVFNFPHAGAGITDQDRNILSNQTLLLRTFRSVAPFLSEGPSALPTKPGKGKGKGHGKAGGGGVGKRKRGSASDDEDDDEEAEVGSDGIEWDDDDPSLVLGLAASSGEVSLANSSRATWPPVPPNRAGSVLITLLDQPPYTHWDIRGLALRPPPFCPGTRLPQPRYRVVRSWEFDPALYPGYAHRRTIGFKDGVSKKGNEEIVGRKGMARTWEFERV</sequence>
<dbReference type="OrthoDB" id="273345at2759"/>
<evidence type="ECO:0000313" key="4">
    <source>
        <dbReference type="Proteomes" id="UP000279259"/>
    </source>
</evidence>
<dbReference type="STRING" id="1890683.A0A427XVD1"/>
<dbReference type="GO" id="GO:0005737">
    <property type="term" value="C:cytoplasm"/>
    <property type="evidence" value="ECO:0007669"/>
    <property type="project" value="TreeGrafter"/>
</dbReference>
<protein>
    <recommendedName>
        <fullName evidence="2">25S rRNA (uridine-N(3))-methyltransferase BMT5-like domain-containing protein</fullName>
    </recommendedName>
</protein>
<evidence type="ECO:0000313" key="3">
    <source>
        <dbReference type="EMBL" id="RSH82814.1"/>
    </source>
</evidence>
<dbReference type="InterPro" id="IPR019446">
    <property type="entry name" value="BMT5-like"/>
</dbReference>
<reference evidence="3 4" key="1">
    <citation type="submission" date="2018-11" db="EMBL/GenBank/DDBJ databases">
        <title>Genome sequence of Saitozyma podzolica DSM 27192.</title>
        <authorList>
            <person name="Aliyu H."/>
            <person name="Gorte O."/>
            <person name="Ochsenreither K."/>
        </authorList>
    </citation>
    <scope>NUCLEOTIDE SEQUENCE [LARGE SCALE GENOMIC DNA]</scope>
    <source>
        <strain evidence="3 4">DSM 27192</strain>
    </source>
</reference>
<keyword evidence="4" id="KW-1185">Reference proteome</keyword>
<gene>
    <name evidence="3" type="ORF">EHS25_005804</name>
</gene>
<dbReference type="Proteomes" id="UP000279259">
    <property type="component" value="Unassembled WGS sequence"/>
</dbReference>
<dbReference type="PANTHER" id="PTHR11538:SF26">
    <property type="entry name" value="FERREDOXIN-FOLD ANTICODON-BINDING DOMAIN-CONTAINING PROTEIN 1"/>
    <property type="match status" value="1"/>
</dbReference>
<feature type="compositionally biased region" description="Low complexity" evidence="1">
    <location>
        <begin position="106"/>
        <end position="118"/>
    </location>
</feature>
<evidence type="ECO:0000259" key="2">
    <source>
        <dbReference type="Pfam" id="PF10354"/>
    </source>
</evidence>
<feature type="region of interest" description="Disordered" evidence="1">
    <location>
        <begin position="134"/>
        <end position="162"/>
    </location>
</feature>
<feature type="domain" description="25S rRNA (uridine-N(3))-methyltransferase BMT5-like" evidence="2">
    <location>
        <begin position="183"/>
        <end position="448"/>
    </location>
</feature>
<name>A0A427XVD1_9TREE</name>
<evidence type="ECO:0000256" key="1">
    <source>
        <dbReference type="SAM" id="MobiDB-lite"/>
    </source>
</evidence>
<feature type="compositionally biased region" description="Acidic residues" evidence="1">
    <location>
        <begin position="335"/>
        <end position="356"/>
    </location>
</feature>
<dbReference type="PANTHER" id="PTHR11538">
    <property type="entry name" value="PHENYLALANYL-TRNA SYNTHETASE"/>
    <property type="match status" value="1"/>
</dbReference>
<feature type="region of interest" description="Disordered" evidence="1">
    <location>
        <begin position="300"/>
        <end position="356"/>
    </location>
</feature>
<accession>A0A427XVD1</accession>
<feature type="compositionally biased region" description="Basic and acidic residues" evidence="1">
    <location>
        <begin position="54"/>
        <end position="79"/>
    </location>
</feature>
<dbReference type="Pfam" id="PF10354">
    <property type="entry name" value="BMT5-like"/>
    <property type="match status" value="1"/>
</dbReference>
<dbReference type="EMBL" id="RSCD01000026">
    <property type="protein sequence ID" value="RSH82814.1"/>
    <property type="molecule type" value="Genomic_DNA"/>
</dbReference>
<dbReference type="GO" id="GO:0070042">
    <property type="term" value="F:rRNA (uridine-N3-)-methyltransferase activity"/>
    <property type="evidence" value="ECO:0007669"/>
    <property type="project" value="InterPro"/>
</dbReference>
<dbReference type="GO" id="GO:0070475">
    <property type="term" value="P:rRNA base methylation"/>
    <property type="evidence" value="ECO:0007669"/>
    <property type="project" value="InterPro"/>
</dbReference>
<comment type="caution">
    <text evidence="3">The sequence shown here is derived from an EMBL/GenBank/DDBJ whole genome shotgun (WGS) entry which is preliminary data.</text>
</comment>
<feature type="region of interest" description="Disordered" evidence="1">
    <location>
        <begin position="18"/>
        <end position="118"/>
    </location>
</feature>
<organism evidence="3 4">
    <name type="scientific">Saitozyma podzolica</name>
    <dbReference type="NCBI Taxonomy" id="1890683"/>
    <lineage>
        <taxon>Eukaryota</taxon>
        <taxon>Fungi</taxon>
        <taxon>Dikarya</taxon>
        <taxon>Basidiomycota</taxon>
        <taxon>Agaricomycotina</taxon>
        <taxon>Tremellomycetes</taxon>
        <taxon>Tremellales</taxon>
        <taxon>Trimorphomycetaceae</taxon>
        <taxon>Saitozyma</taxon>
    </lineage>
</organism>
<feature type="compositionally biased region" description="Basic and acidic residues" evidence="1">
    <location>
        <begin position="23"/>
        <end position="37"/>
    </location>
</feature>